<gene>
    <name evidence="1" type="ORF">CDAR_87571</name>
</gene>
<name>A0AAV4X0P9_9ARAC</name>
<proteinExistence type="predicted"/>
<keyword evidence="2" id="KW-1185">Reference proteome</keyword>
<reference evidence="1 2" key="1">
    <citation type="submission" date="2021-06" db="EMBL/GenBank/DDBJ databases">
        <title>Caerostris darwini draft genome.</title>
        <authorList>
            <person name="Kono N."/>
            <person name="Arakawa K."/>
        </authorList>
    </citation>
    <scope>NUCLEOTIDE SEQUENCE [LARGE SCALE GENOMIC DNA]</scope>
</reference>
<organism evidence="1 2">
    <name type="scientific">Caerostris darwini</name>
    <dbReference type="NCBI Taxonomy" id="1538125"/>
    <lineage>
        <taxon>Eukaryota</taxon>
        <taxon>Metazoa</taxon>
        <taxon>Ecdysozoa</taxon>
        <taxon>Arthropoda</taxon>
        <taxon>Chelicerata</taxon>
        <taxon>Arachnida</taxon>
        <taxon>Araneae</taxon>
        <taxon>Araneomorphae</taxon>
        <taxon>Entelegynae</taxon>
        <taxon>Araneoidea</taxon>
        <taxon>Araneidae</taxon>
        <taxon>Caerostris</taxon>
    </lineage>
</organism>
<sequence length="176" mass="19630">MPSRQRIPVFFDSRSPFGQTFSGYCAVQPMASYWRWRYLRCLSNVGASFLLLMTEPYKREEIPKRIPLDCSGSVFTQSSADKEAGPGLQEINIIFPDAKHGAFIGSVESLTLCSSLNLTLIECLPDREFLCSLTPDHRLDKPSPDIAPYSQWLPIGDGGGGGIYDAFLMWVPHSFS</sequence>
<protein>
    <submittedName>
        <fullName evidence="1">Uncharacterized protein</fullName>
    </submittedName>
</protein>
<accession>A0AAV4X0P9</accession>
<dbReference type="AlphaFoldDB" id="A0AAV4X0P9"/>
<evidence type="ECO:0000313" key="1">
    <source>
        <dbReference type="EMBL" id="GIY87333.1"/>
    </source>
</evidence>
<evidence type="ECO:0000313" key="2">
    <source>
        <dbReference type="Proteomes" id="UP001054837"/>
    </source>
</evidence>
<dbReference type="EMBL" id="BPLQ01015333">
    <property type="protein sequence ID" value="GIY87333.1"/>
    <property type="molecule type" value="Genomic_DNA"/>
</dbReference>
<dbReference type="Proteomes" id="UP001054837">
    <property type="component" value="Unassembled WGS sequence"/>
</dbReference>
<comment type="caution">
    <text evidence="1">The sequence shown here is derived from an EMBL/GenBank/DDBJ whole genome shotgun (WGS) entry which is preliminary data.</text>
</comment>